<gene>
    <name evidence="7" type="ORF">HNQ41_000953</name>
</gene>
<feature type="transmembrane region" description="Helical" evidence="6">
    <location>
        <begin position="169"/>
        <end position="187"/>
    </location>
</feature>
<keyword evidence="8" id="KW-1185">Reference proteome</keyword>
<dbReference type="AlphaFoldDB" id="A0A840QN62"/>
<protein>
    <submittedName>
        <fullName evidence="7">O-antigen/teichoic acid export membrane protein</fullName>
    </submittedName>
</protein>
<dbReference type="PANTHER" id="PTHR30250:SF21">
    <property type="entry name" value="LIPID II FLIPPASE MURJ"/>
    <property type="match status" value="1"/>
</dbReference>
<evidence type="ECO:0000313" key="8">
    <source>
        <dbReference type="Proteomes" id="UP000551878"/>
    </source>
</evidence>
<keyword evidence="4 6" id="KW-1133">Transmembrane helix</keyword>
<feature type="transmembrane region" description="Helical" evidence="6">
    <location>
        <begin position="499"/>
        <end position="517"/>
    </location>
</feature>
<feature type="transmembrane region" description="Helical" evidence="6">
    <location>
        <begin position="193"/>
        <end position="218"/>
    </location>
</feature>
<feature type="transmembrane region" description="Helical" evidence="6">
    <location>
        <begin position="433"/>
        <end position="455"/>
    </location>
</feature>
<feature type="transmembrane region" description="Helical" evidence="6">
    <location>
        <begin position="467"/>
        <end position="487"/>
    </location>
</feature>
<feature type="transmembrane region" description="Helical" evidence="6">
    <location>
        <begin position="130"/>
        <end position="148"/>
    </location>
</feature>
<keyword evidence="2" id="KW-1003">Cell membrane</keyword>
<proteinExistence type="predicted"/>
<comment type="subcellular location">
    <subcellularLocation>
        <location evidence="1">Cell membrane</location>
        <topology evidence="1">Multi-pass membrane protein</topology>
    </subcellularLocation>
</comment>
<evidence type="ECO:0000256" key="4">
    <source>
        <dbReference type="ARBA" id="ARBA00022989"/>
    </source>
</evidence>
<dbReference type="PANTHER" id="PTHR30250">
    <property type="entry name" value="PST FAMILY PREDICTED COLANIC ACID TRANSPORTER"/>
    <property type="match status" value="1"/>
</dbReference>
<accession>A0A840QN62</accession>
<keyword evidence="5 6" id="KW-0472">Membrane</keyword>
<evidence type="ECO:0000313" key="7">
    <source>
        <dbReference type="EMBL" id="MBB5172809.1"/>
    </source>
</evidence>
<feature type="transmembrane region" description="Helical" evidence="6">
    <location>
        <begin position="47"/>
        <end position="69"/>
    </location>
</feature>
<feature type="transmembrane region" description="Helical" evidence="6">
    <location>
        <begin position="12"/>
        <end position="35"/>
    </location>
</feature>
<evidence type="ECO:0000256" key="1">
    <source>
        <dbReference type="ARBA" id="ARBA00004651"/>
    </source>
</evidence>
<reference evidence="7 8" key="1">
    <citation type="submission" date="2020-08" db="EMBL/GenBank/DDBJ databases">
        <title>Genomic Encyclopedia of Type Strains, Phase IV (KMG-IV): sequencing the most valuable type-strain genomes for metagenomic binning, comparative biology and taxonomic classification.</title>
        <authorList>
            <person name="Goeker M."/>
        </authorList>
    </citation>
    <scope>NUCLEOTIDE SEQUENCE [LARGE SCALE GENOMIC DNA]</scope>
    <source>
        <strain evidence="7 8">DSM 24696</strain>
    </source>
</reference>
<evidence type="ECO:0000256" key="6">
    <source>
        <dbReference type="SAM" id="Phobius"/>
    </source>
</evidence>
<evidence type="ECO:0000256" key="2">
    <source>
        <dbReference type="ARBA" id="ARBA00022475"/>
    </source>
</evidence>
<dbReference type="GO" id="GO:0005886">
    <property type="term" value="C:plasma membrane"/>
    <property type="evidence" value="ECO:0007669"/>
    <property type="project" value="UniProtKB-SubCell"/>
</dbReference>
<dbReference type="EMBL" id="JACHHB010000003">
    <property type="protein sequence ID" value="MBB5172809.1"/>
    <property type="molecule type" value="Genomic_DNA"/>
</dbReference>
<dbReference type="RefSeq" id="WP_184663263.1">
    <property type="nucleotide sequence ID" value="NZ_JACHHB010000003.1"/>
</dbReference>
<evidence type="ECO:0000256" key="3">
    <source>
        <dbReference type="ARBA" id="ARBA00022692"/>
    </source>
</evidence>
<feature type="transmembrane region" description="Helical" evidence="6">
    <location>
        <begin position="246"/>
        <end position="266"/>
    </location>
</feature>
<feature type="transmembrane region" description="Helical" evidence="6">
    <location>
        <begin position="299"/>
        <end position="318"/>
    </location>
</feature>
<comment type="caution">
    <text evidence="7">The sequence shown here is derived from an EMBL/GenBank/DDBJ whole genome shotgun (WGS) entry which is preliminary data.</text>
</comment>
<feature type="transmembrane region" description="Helical" evidence="6">
    <location>
        <begin position="404"/>
        <end position="427"/>
    </location>
</feature>
<evidence type="ECO:0000256" key="5">
    <source>
        <dbReference type="ARBA" id="ARBA00023136"/>
    </source>
</evidence>
<dbReference type="InterPro" id="IPR024923">
    <property type="entry name" value="PG_synth_SpoVB"/>
</dbReference>
<dbReference type="PIRSF" id="PIRSF038958">
    <property type="entry name" value="PG_synth_SpoVB"/>
    <property type="match status" value="1"/>
</dbReference>
<dbReference type="Proteomes" id="UP000551878">
    <property type="component" value="Unassembled WGS sequence"/>
</dbReference>
<dbReference type="Pfam" id="PF01943">
    <property type="entry name" value="Polysacc_synt"/>
    <property type="match status" value="1"/>
</dbReference>
<feature type="transmembrane region" description="Helical" evidence="6">
    <location>
        <begin position="376"/>
        <end position="397"/>
    </location>
</feature>
<keyword evidence="3 6" id="KW-0812">Transmembrane</keyword>
<feature type="transmembrane region" description="Helical" evidence="6">
    <location>
        <begin position="89"/>
        <end position="110"/>
    </location>
</feature>
<dbReference type="InterPro" id="IPR050833">
    <property type="entry name" value="Poly_Biosynth_Transport"/>
</dbReference>
<dbReference type="InterPro" id="IPR002797">
    <property type="entry name" value="Polysacc_synth"/>
</dbReference>
<sequence>MSNNQLVRGTMILTAAIFISKTLGLLYIFPFQAIVGLDGLALYNYGYTPYTVLLSLATLGIPLAVSKFVSKYQALGDFRTGQRLFHSGLLVMTVTGFFAFLLLFLLAEPIARQVIDPNNMEGNDLADVVFTIRMVSVALLIVPIMSIVRGYFQGFQSMGPTAVSQVVEQLVRIVFILTAAYLIIHIFEGELGVAVGFATFGAFIGALGGLVVLFIFWWRRRNAISVQIEQSEVDHRLPLKQMYKELIAYALPISFVGLAIPMFQMVDLFTFNQAMMDIGFGQNEAERYFGAFTSASHKLILIPVSVATAMSLTILPALTKSYTHGDHEGLKKQVTQTFQIILFISVPAGIGLFLLADPAYATLFGLDDLEIGGDILQYYAPVAILFSVFPVSAALLQGIDKQRYAVIALTVGVLLKALLNTLLISWLGATGAIFATAIGYLAAIAITIWAISKYTSYNYVFLLKRSLLIVMFTFAMAVVVILTNRLLQQWFPLESWGNSLISLAVPVVVGTLTYFLLTVRSGLAGDVLGHRFRFLNKKRPLQQKE</sequence>
<organism evidence="7 8">
    <name type="scientific">Texcoconibacillus texcoconensis</name>
    <dbReference type="NCBI Taxonomy" id="1095777"/>
    <lineage>
        <taxon>Bacteria</taxon>
        <taxon>Bacillati</taxon>
        <taxon>Bacillota</taxon>
        <taxon>Bacilli</taxon>
        <taxon>Bacillales</taxon>
        <taxon>Bacillaceae</taxon>
        <taxon>Texcoconibacillus</taxon>
    </lineage>
</organism>
<name>A0A840QN62_9BACI</name>
<dbReference type="CDD" id="cd13124">
    <property type="entry name" value="MATE_SpoVB_like"/>
    <property type="match status" value="1"/>
</dbReference>
<feature type="transmembrane region" description="Helical" evidence="6">
    <location>
        <begin position="338"/>
        <end position="356"/>
    </location>
</feature>